<dbReference type="Gene3D" id="3.40.50.150">
    <property type="entry name" value="Vaccinia Virus protein VP39"/>
    <property type="match status" value="1"/>
</dbReference>
<dbReference type="InterPro" id="IPR041698">
    <property type="entry name" value="Methyltransf_25"/>
</dbReference>
<feature type="domain" description="Methyltransferase" evidence="4">
    <location>
        <begin position="64"/>
        <end position="159"/>
    </location>
</feature>
<organism evidence="5 6">
    <name type="scientific">Ornithinimicrobium pekingense</name>
    <dbReference type="NCBI Taxonomy" id="384677"/>
    <lineage>
        <taxon>Bacteria</taxon>
        <taxon>Bacillati</taxon>
        <taxon>Actinomycetota</taxon>
        <taxon>Actinomycetes</taxon>
        <taxon>Micrococcales</taxon>
        <taxon>Ornithinimicrobiaceae</taxon>
        <taxon>Ornithinimicrobium</taxon>
    </lineage>
</organism>
<dbReference type="SUPFAM" id="SSF53335">
    <property type="entry name" value="S-adenosyl-L-methionine-dependent methyltransferases"/>
    <property type="match status" value="1"/>
</dbReference>
<comment type="caution">
    <text evidence="5">The sequence shown here is derived from an EMBL/GenBank/DDBJ whole genome shotgun (WGS) entry which is preliminary data.</text>
</comment>
<dbReference type="InterPro" id="IPR029063">
    <property type="entry name" value="SAM-dependent_MTases_sf"/>
</dbReference>
<dbReference type="CDD" id="cd02440">
    <property type="entry name" value="AdoMet_MTases"/>
    <property type="match status" value="1"/>
</dbReference>
<evidence type="ECO:0000256" key="2">
    <source>
        <dbReference type="ARBA" id="ARBA00022679"/>
    </source>
</evidence>
<name>A0ABQ2F7J6_9MICO</name>
<evidence type="ECO:0000256" key="3">
    <source>
        <dbReference type="ARBA" id="ARBA00022691"/>
    </source>
</evidence>
<sequence>MIVPSLLERDRDAREQMDDPGCDAAALRRTYAQFRVVNAVVAGWRSTYRHHLRPVLHPDRVTSVLDVGCGGGDLARSLVRWAARDGLRVEVTGVDPDPRAHAWARSRPPVAGVTFRRALSGDLVAEGARFDVVVSNHVLHHLDEAQLQALLTDSRRLARARVVHSDILRSRLAYLLFSAGTLPFFPGSFIRADGLVSIRRSYTPDELAAVVPAGWRVERQHPWRNLLVHDAPGG</sequence>
<keyword evidence="1" id="KW-0489">Methyltransferase</keyword>
<protein>
    <recommendedName>
        <fullName evidence="4">Methyltransferase domain-containing protein</fullName>
    </recommendedName>
</protein>
<evidence type="ECO:0000256" key="1">
    <source>
        <dbReference type="ARBA" id="ARBA00022603"/>
    </source>
</evidence>
<keyword evidence="6" id="KW-1185">Reference proteome</keyword>
<reference evidence="6" key="1">
    <citation type="journal article" date="2019" name="Int. J. Syst. Evol. Microbiol.">
        <title>The Global Catalogue of Microorganisms (GCM) 10K type strain sequencing project: providing services to taxonomists for standard genome sequencing and annotation.</title>
        <authorList>
            <consortium name="The Broad Institute Genomics Platform"/>
            <consortium name="The Broad Institute Genome Sequencing Center for Infectious Disease"/>
            <person name="Wu L."/>
            <person name="Ma J."/>
        </authorList>
    </citation>
    <scope>NUCLEOTIDE SEQUENCE [LARGE SCALE GENOMIC DNA]</scope>
    <source>
        <strain evidence="6">CGMCC 1.5362</strain>
    </source>
</reference>
<keyword evidence="3" id="KW-0949">S-adenosyl-L-methionine</keyword>
<dbReference type="Proteomes" id="UP000662111">
    <property type="component" value="Unassembled WGS sequence"/>
</dbReference>
<evidence type="ECO:0000313" key="5">
    <source>
        <dbReference type="EMBL" id="GGK58839.1"/>
    </source>
</evidence>
<dbReference type="RefSeq" id="WP_022920835.1">
    <property type="nucleotide sequence ID" value="NZ_BMLB01000001.1"/>
</dbReference>
<accession>A0ABQ2F7J6</accession>
<gene>
    <name evidence="5" type="ORF">GCM10011509_04030</name>
</gene>
<evidence type="ECO:0000313" key="6">
    <source>
        <dbReference type="Proteomes" id="UP000662111"/>
    </source>
</evidence>
<dbReference type="PANTHER" id="PTHR43464">
    <property type="entry name" value="METHYLTRANSFERASE"/>
    <property type="match status" value="1"/>
</dbReference>
<dbReference type="EMBL" id="BMLB01000001">
    <property type="protein sequence ID" value="GGK58839.1"/>
    <property type="molecule type" value="Genomic_DNA"/>
</dbReference>
<evidence type="ECO:0000259" key="4">
    <source>
        <dbReference type="Pfam" id="PF13649"/>
    </source>
</evidence>
<dbReference type="PANTHER" id="PTHR43464:SF19">
    <property type="entry name" value="UBIQUINONE BIOSYNTHESIS O-METHYLTRANSFERASE, MITOCHONDRIAL"/>
    <property type="match status" value="1"/>
</dbReference>
<dbReference type="NCBIfam" id="NF004851">
    <property type="entry name" value="PRK06202.1"/>
    <property type="match status" value="1"/>
</dbReference>
<proteinExistence type="predicted"/>
<dbReference type="Pfam" id="PF13649">
    <property type="entry name" value="Methyltransf_25"/>
    <property type="match status" value="1"/>
</dbReference>
<keyword evidence="2" id="KW-0808">Transferase</keyword>